<organism evidence="1 2">
    <name type="scientific">Phakopsora pachyrhizi</name>
    <name type="common">Asian soybean rust disease fungus</name>
    <dbReference type="NCBI Taxonomy" id="170000"/>
    <lineage>
        <taxon>Eukaryota</taxon>
        <taxon>Fungi</taxon>
        <taxon>Dikarya</taxon>
        <taxon>Basidiomycota</taxon>
        <taxon>Pucciniomycotina</taxon>
        <taxon>Pucciniomycetes</taxon>
        <taxon>Pucciniales</taxon>
        <taxon>Phakopsoraceae</taxon>
        <taxon>Phakopsora</taxon>
    </lineage>
</organism>
<reference evidence="1" key="1">
    <citation type="submission" date="2022-06" db="EMBL/GenBank/DDBJ databases">
        <authorList>
            <consortium name="SYNGENTA / RWTH Aachen University"/>
        </authorList>
    </citation>
    <scope>NUCLEOTIDE SEQUENCE</scope>
</reference>
<proteinExistence type="predicted"/>
<gene>
    <name evidence="1" type="ORF">PPACK8108_LOCUS21575</name>
</gene>
<keyword evidence="2" id="KW-1185">Reference proteome</keyword>
<protein>
    <submittedName>
        <fullName evidence="1">Expressed protein</fullName>
    </submittedName>
</protein>
<evidence type="ECO:0000313" key="2">
    <source>
        <dbReference type="Proteomes" id="UP001153365"/>
    </source>
</evidence>
<dbReference type="EMBL" id="CALTRL010005821">
    <property type="protein sequence ID" value="CAH7686868.1"/>
    <property type="molecule type" value="Genomic_DNA"/>
</dbReference>
<comment type="caution">
    <text evidence="1">The sequence shown here is derived from an EMBL/GenBank/DDBJ whole genome shotgun (WGS) entry which is preliminary data.</text>
</comment>
<dbReference type="Proteomes" id="UP001153365">
    <property type="component" value="Unassembled WGS sequence"/>
</dbReference>
<accession>A0AAV0BIU7</accession>
<name>A0AAV0BIU7_PHAPC</name>
<sequence length="339" mass="40023">MMCKIYQSILYFLVASGVLFGFSMAMESDLIGITRDLGNLNRPTDIIHDEFSVALASDVLMQPQQKADVTQALMNTKEKRIRIKNSYRKIQVNWKYLKRRENDTNNPYLYNIKEALEYISILTRFKLQEIIAHELYRSVHLEPMGEIKIFKGSDVSTEVMKARILANLKGLLLKQVSENTSIETLFSRQILMIIEYLLKQSFISNHDSLAFFQEQKALDMMAEKIFRVFYGLHELEDLILSTDLLDLMLKHVNTSDYTLILQSLEAKEKKYLLQKFLDKFLDLYIIKTYMDDSQLEILEEGYQSLTKKRFNIQKWLDMRNNFKFINNNQEQLSEFFFIL</sequence>
<dbReference type="AlphaFoldDB" id="A0AAV0BIU7"/>
<evidence type="ECO:0000313" key="1">
    <source>
        <dbReference type="EMBL" id="CAH7686868.1"/>
    </source>
</evidence>